<accession>A0A8S5SA91</accession>
<keyword evidence="1" id="KW-0675">Receptor</keyword>
<sequence length="236" mass="26424">MFVDDSSSDHLRVEKAQGLTLTVKAGRANINGAFYWQKDDETITLEKNSATKSYNIILRLNDNDAYRNITLVASDINDGITRSDSIYDLVLATVTVTGNVNEVKGSDITDTRLDSTRCGAVTSTIKSVQSLDLFTQVTELFKEIKAQNESEMNANRTEFNDWFETVKDTLDANTAGKLSNRISNIEKMIMENHFTTILLTEDGTLVDENGHEILADWAYEVDKGEVGKDWTYKVKS</sequence>
<evidence type="ECO:0000313" key="1">
    <source>
        <dbReference type="EMBL" id="DAF47881.1"/>
    </source>
</evidence>
<dbReference type="EMBL" id="BK032561">
    <property type="protein sequence ID" value="DAF47881.1"/>
    <property type="molecule type" value="Genomic_DNA"/>
</dbReference>
<proteinExistence type="predicted"/>
<reference evidence="1" key="1">
    <citation type="journal article" date="2021" name="Proc. Natl. Acad. Sci. U.S.A.">
        <title>A Catalog of Tens of Thousands of Viruses from Human Metagenomes Reveals Hidden Associations with Chronic Diseases.</title>
        <authorList>
            <person name="Tisza M.J."/>
            <person name="Buck C.B."/>
        </authorList>
    </citation>
    <scope>NUCLEOTIDE SEQUENCE</scope>
    <source>
        <strain evidence="1">Ct0D87</strain>
    </source>
</reference>
<protein>
    <submittedName>
        <fullName evidence="1">Receptor Binding Protein</fullName>
    </submittedName>
</protein>
<organism evidence="1">
    <name type="scientific">Siphoviridae sp. ct0D87</name>
    <dbReference type="NCBI Taxonomy" id="2827760"/>
    <lineage>
        <taxon>Viruses</taxon>
        <taxon>Duplodnaviria</taxon>
        <taxon>Heunggongvirae</taxon>
        <taxon>Uroviricota</taxon>
        <taxon>Caudoviricetes</taxon>
    </lineage>
</organism>
<name>A0A8S5SA91_9CAUD</name>